<gene>
    <name evidence="2" type="ORF">MNBD_GAMMA23-782</name>
</gene>
<name>A0A3B0ZY05_9ZZZZ</name>
<accession>A0A3B0ZY05</accession>
<proteinExistence type="predicted"/>
<sequence>MACADEKSAVEFLEKQRWGDHPACPRCGDMDVYQMKDKEGKERQANFRWQGR</sequence>
<evidence type="ECO:0000259" key="1">
    <source>
        <dbReference type="Pfam" id="PF12760"/>
    </source>
</evidence>
<feature type="domain" description="Transposase zinc-ribbon" evidence="1">
    <location>
        <begin position="5"/>
        <end position="42"/>
    </location>
</feature>
<dbReference type="EMBL" id="UOFT01000053">
    <property type="protein sequence ID" value="VAW96651.1"/>
    <property type="molecule type" value="Genomic_DNA"/>
</dbReference>
<dbReference type="InterPro" id="IPR024442">
    <property type="entry name" value="Transposase_Zn_ribbon"/>
</dbReference>
<protein>
    <recommendedName>
        <fullName evidence="1">Transposase zinc-ribbon domain-containing protein</fullName>
    </recommendedName>
</protein>
<evidence type="ECO:0000313" key="2">
    <source>
        <dbReference type="EMBL" id="VAW96651.1"/>
    </source>
</evidence>
<reference evidence="2" key="1">
    <citation type="submission" date="2018-06" db="EMBL/GenBank/DDBJ databases">
        <authorList>
            <person name="Zhirakovskaya E."/>
        </authorList>
    </citation>
    <scope>NUCLEOTIDE SEQUENCE</scope>
</reference>
<dbReference type="AlphaFoldDB" id="A0A3B0ZY05"/>
<dbReference type="Pfam" id="PF12760">
    <property type="entry name" value="Zn_ribbon_IS1595"/>
    <property type="match status" value="1"/>
</dbReference>
<organism evidence="2">
    <name type="scientific">hydrothermal vent metagenome</name>
    <dbReference type="NCBI Taxonomy" id="652676"/>
    <lineage>
        <taxon>unclassified sequences</taxon>
        <taxon>metagenomes</taxon>
        <taxon>ecological metagenomes</taxon>
    </lineage>
</organism>